<dbReference type="PANTHER" id="PTHR37166:SF1">
    <property type="entry name" value="PROTEIN FLAG"/>
    <property type="match status" value="1"/>
</dbReference>
<gene>
    <name evidence="2" type="ORF">GQ588_11680</name>
</gene>
<dbReference type="InterPro" id="IPR035924">
    <property type="entry name" value="FlaG-like_sf"/>
</dbReference>
<dbReference type="Pfam" id="PF03646">
    <property type="entry name" value="FlaG"/>
    <property type="match status" value="1"/>
</dbReference>
<dbReference type="EMBL" id="CP046996">
    <property type="protein sequence ID" value="QHA01250.1"/>
    <property type="molecule type" value="Genomic_DNA"/>
</dbReference>
<keyword evidence="2" id="KW-0966">Cell projection</keyword>
<feature type="compositionally biased region" description="Basic and acidic residues" evidence="1">
    <location>
        <begin position="37"/>
        <end position="56"/>
    </location>
</feature>
<keyword evidence="2" id="KW-0969">Cilium</keyword>
<dbReference type="Gene3D" id="3.30.160.170">
    <property type="entry name" value="FlaG-like"/>
    <property type="match status" value="1"/>
</dbReference>
<organism evidence="2 3">
    <name type="scientific">Dehalobacter restrictus</name>
    <dbReference type="NCBI Taxonomy" id="55583"/>
    <lineage>
        <taxon>Bacteria</taxon>
        <taxon>Bacillati</taxon>
        <taxon>Bacillota</taxon>
        <taxon>Clostridia</taxon>
        <taxon>Eubacteriales</taxon>
        <taxon>Desulfitobacteriaceae</taxon>
        <taxon>Dehalobacter</taxon>
    </lineage>
</organism>
<evidence type="ECO:0000313" key="3">
    <source>
        <dbReference type="Proteomes" id="UP000430508"/>
    </source>
</evidence>
<dbReference type="SUPFAM" id="SSF160214">
    <property type="entry name" value="FlaG-like"/>
    <property type="match status" value="1"/>
</dbReference>
<dbReference type="AlphaFoldDB" id="A0A857DIU3"/>
<dbReference type="InterPro" id="IPR005186">
    <property type="entry name" value="FlaG"/>
</dbReference>
<keyword evidence="2" id="KW-0282">Flagellum</keyword>
<evidence type="ECO:0000313" key="2">
    <source>
        <dbReference type="EMBL" id="QHA01250.1"/>
    </source>
</evidence>
<feature type="region of interest" description="Disordered" evidence="1">
    <location>
        <begin position="31"/>
        <end position="56"/>
    </location>
</feature>
<dbReference type="PANTHER" id="PTHR37166">
    <property type="entry name" value="PROTEIN FLAG"/>
    <property type="match status" value="1"/>
</dbReference>
<evidence type="ECO:0000256" key="1">
    <source>
        <dbReference type="SAM" id="MobiDB-lite"/>
    </source>
</evidence>
<protein>
    <submittedName>
        <fullName evidence="2">Flagellar biosynthesis protein FlaG</fullName>
    </submittedName>
</protein>
<proteinExistence type="predicted"/>
<sequence>MVSPIQPVANQLPVIPADTFSGQKLQRGNDELPQFVVDKKDNASSAKEDAPREEVEQAAEKMNRLLGLVNKRMKFEIHEQSNRVMVKIIDEDSGEVLNEIPSKKLLDMLSSLDNFVGLLVDKKV</sequence>
<name>A0A857DIU3_9FIRM</name>
<accession>A0A857DIU3</accession>
<reference evidence="2 3" key="1">
    <citation type="submission" date="2019-12" db="EMBL/GenBank/DDBJ databases">
        <title>Sequence classification of anaerobic respiratory reductive dehalogenases: First we see many, then we see few.</title>
        <authorList>
            <person name="Molenda O."/>
            <person name="Puentes Jacome L.A."/>
            <person name="Cao X."/>
            <person name="Nesbo C.L."/>
            <person name="Tang S."/>
            <person name="Morson N."/>
            <person name="Patron J."/>
            <person name="Lomheim L."/>
            <person name="Wishart D.S."/>
            <person name="Edwards E.A."/>
        </authorList>
    </citation>
    <scope>NUCLEOTIDE SEQUENCE [LARGE SCALE GENOMIC DNA]</scope>
    <source>
        <strain evidence="2 3">12DCA</strain>
    </source>
</reference>
<dbReference type="Proteomes" id="UP000430508">
    <property type="component" value="Chromosome"/>
</dbReference>
<dbReference type="RefSeq" id="WP_019226122.1">
    <property type="nucleotide sequence ID" value="NZ_CP046996.1"/>
</dbReference>